<dbReference type="GO" id="GO:0020037">
    <property type="term" value="F:heme binding"/>
    <property type="evidence" value="ECO:0007669"/>
    <property type="project" value="InterPro"/>
</dbReference>
<dbReference type="GO" id="GO:0016712">
    <property type="term" value="F:oxidoreductase activity, acting on paired donors, with incorporation or reduction of molecular oxygen, reduced flavin or flavoprotein as one donor, and incorporation of one atom of oxygen"/>
    <property type="evidence" value="ECO:0007669"/>
    <property type="project" value="TreeGrafter"/>
</dbReference>
<evidence type="ECO:0000256" key="1">
    <source>
        <dbReference type="ARBA" id="ARBA00004370"/>
    </source>
</evidence>
<comment type="similarity">
    <text evidence="2 8">Belongs to the cytochrome P450 family.</text>
</comment>
<proteinExistence type="inferred from homology"/>
<feature type="binding site" description="axial binding residue" evidence="7">
    <location>
        <position position="435"/>
    </location>
    <ligand>
        <name>heme</name>
        <dbReference type="ChEBI" id="CHEBI:30413"/>
    </ligand>
    <ligandPart>
        <name>Fe</name>
        <dbReference type="ChEBI" id="CHEBI:18248"/>
    </ligandPart>
</feature>
<dbReference type="GO" id="GO:0006082">
    <property type="term" value="P:organic acid metabolic process"/>
    <property type="evidence" value="ECO:0007669"/>
    <property type="project" value="TreeGrafter"/>
</dbReference>
<dbReference type="GO" id="GO:0006805">
    <property type="term" value="P:xenobiotic metabolic process"/>
    <property type="evidence" value="ECO:0007669"/>
    <property type="project" value="TreeGrafter"/>
</dbReference>
<dbReference type="EnsemblMetazoa" id="G10888.11">
    <property type="protein sequence ID" value="G10888.11:cds"/>
    <property type="gene ID" value="G10888"/>
</dbReference>
<dbReference type="OrthoDB" id="6081913at2759"/>
<keyword evidence="9" id="KW-0175">Coiled coil</keyword>
<comment type="subcellular location">
    <subcellularLocation>
        <location evidence="1">Membrane</location>
    </subcellularLocation>
</comment>
<dbReference type="OMA" id="SEPWRYE"/>
<dbReference type="PRINTS" id="PR00385">
    <property type="entry name" value="P450"/>
</dbReference>
<protein>
    <submittedName>
        <fullName evidence="10">Uncharacterized protein</fullName>
    </submittedName>
</protein>
<accession>A0A8W8HTI7</accession>
<dbReference type="InterPro" id="IPR036396">
    <property type="entry name" value="Cyt_P450_sf"/>
</dbReference>
<dbReference type="SUPFAM" id="SSF48264">
    <property type="entry name" value="Cytochrome P450"/>
    <property type="match status" value="1"/>
</dbReference>
<dbReference type="EnsemblMetazoa" id="G10888.10">
    <property type="protein sequence ID" value="G10888.10:cds"/>
    <property type="gene ID" value="G10888"/>
</dbReference>
<sequence length="489" mass="56136">MFDFWTIFLAVVVGILYIWWKNTTRDAVLPPGPPTVPFLGNLLSVNPETVLDTFQEYRRKYGEVFSLITGSKTLVVISGYDTLREIFIKHGDVTSERPDIFITREVGKFKGVATSSGALWKEHRTFSLNTLREFGFGKRSLETRIIEEIEVFVQEIQSKKGEPFNIHSLINVCISNIMCSITFGKRYDHDDKKFLSLLNSINQNLSNENVMFVATVLPFIRYIPGDPFRIKKVLRNVDKVENHLRQLVEEHEQIYDENNLRDYVDVFLKKMKSERNNPNTTFDEDQLLKIVGELFVAGTETTSTAIRWFCLFMIRHPEVQEKMRNEINDVIGTSRFPSLEDKQNLPYCEAVIHETLRIGTIAPLSVPHGLASDLKFNGFTIPKDALLIPNLYSVFFDEKIFPDPYDFKPERFLDEKGNLKNTDKVLAFSLGRRVCLGEALARMELFLFVTSLIQRFTLEAGDIKNIPSEKGTMGITYAPKDFVLKAVPT</sequence>
<keyword evidence="4 8" id="KW-0560">Oxidoreductase</keyword>
<dbReference type="InterPro" id="IPR002401">
    <property type="entry name" value="Cyt_P450_E_grp-I"/>
</dbReference>
<evidence type="ECO:0000256" key="7">
    <source>
        <dbReference type="PIRSR" id="PIRSR602401-1"/>
    </source>
</evidence>
<dbReference type="Pfam" id="PF00067">
    <property type="entry name" value="p450"/>
    <property type="match status" value="1"/>
</dbReference>
<feature type="coiled-coil region" evidence="9">
    <location>
        <begin position="230"/>
        <end position="257"/>
    </location>
</feature>
<dbReference type="PROSITE" id="PS00086">
    <property type="entry name" value="CYTOCHROME_P450"/>
    <property type="match status" value="1"/>
</dbReference>
<name>A0A8W8HTI7_MAGGI</name>
<organism evidence="10 11">
    <name type="scientific">Magallana gigas</name>
    <name type="common">Pacific oyster</name>
    <name type="synonym">Crassostrea gigas</name>
    <dbReference type="NCBI Taxonomy" id="29159"/>
    <lineage>
        <taxon>Eukaryota</taxon>
        <taxon>Metazoa</taxon>
        <taxon>Spiralia</taxon>
        <taxon>Lophotrochozoa</taxon>
        <taxon>Mollusca</taxon>
        <taxon>Bivalvia</taxon>
        <taxon>Autobranchia</taxon>
        <taxon>Pteriomorphia</taxon>
        <taxon>Ostreida</taxon>
        <taxon>Ostreoidea</taxon>
        <taxon>Ostreidae</taxon>
        <taxon>Magallana</taxon>
    </lineage>
</organism>
<keyword evidence="6" id="KW-0472">Membrane</keyword>
<keyword evidence="7 8" id="KW-0349">Heme</keyword>
<keyword evidence="5 7" id="KW-0408">Iron</keyword>
<evidence type="ECO:0000256" key="6">
    <source>
        <dbReference type="ARBA" id="ARBA00023136"/>
    </source>
</evidence>
<dbReference type="Proteomes" id="UP000005408">
    <property type="component" value="Unassembled WGS sequence"/>
</dbReference>
<evidence type="ECO:0000313" key="11">
    <source>
        <dbReference type="Proteomes" id="UP000005408"/>
    </source>
</evidence>
<dbReference type="Gene3D" id="1.10.630.10">
    <property type="entry name" value="Cytochrome P450"/>
    <property type="match status" value="1"/>
</dbReference>
<evidence type="ECO:0000256" key="4">
    <source>
        <dbReference type="ARBA" id="ARBA00023002"/>
    </source>
</evidence>
<evidence type="ECO:0000256" key="5">
    <source>
        <dbReference type="ARBA" id="ARBA00023004"/>
    </source>
</evidence>
<dbReference type="PANTHER" id="PTHR24300">
    <property type="entry name" value="CYTOCHROME P450 508A4-RELATED"/>
    <property type="match status" value="1"/>
</dbReference>
<comment type="cofactor">
    <cofactor evidence="7">
        <name>heme</name>
        <dbReference type="ChEBI" id="CHEBI:30413"/>
    </cofactor>
</comment>
<dbReference type="InterPro" id="IPR001128">
    <property type="entry name" value="Cyt_P450"/>
</dbReference>
<dbReference type="EnsemblMetazoa" id="G10888.3">
    <property type="protein sequence ID" value="G10888.3:cds"/>
    <property type="gene ID" value="G10888"/>
</dbReference>
<dbReference type="AlphaFoldDB" id="A0A8W8HTI7"/>
<dbReference type="InterPro" id="IPR017972">
    <property type="entry name" value="Cyt_P450_CS"/>
</dbReference>
<dbReference type="PANTHER" id="PTHR24300:SF403">
    <property type="entry name" value="CYTOCHROME P450 306A1"/>
    <property type="match status" value="1"/>
</dbReference>
<dbReference type="GO" id="GO:0008395">
    <property type="term" value="F:steroid hydroxylase activity"/>
    <property type="evidence" value="ECO:0007669"/>
    <property type="project" value="TreeGrafter"/>
</dbReference>
<keyword evidence="3 7" id="KW-0479">Metal-binding</keyword>
<evidence type="ECO:0000256" key="8">
    <source>
        <dbReference type="RuleBase" id="RU000461"/>
    </source>
</evidence>
<dbReference type="GO" id="GO:0005737">
    <property type="term" value="C:cytoplasm"/>
    <property type="evidence" value="ECO:0007669"/>
    <property type="project" value="TreeGrafter"/>
</dbReference>
<dbReference type="GO" id="GO:0005506">
    <property type="term" value="F:iron ion binding"/>
    <property type="evidence" value="ECO:0007669"/>
    <property type="project" value="InterPro"/>
</dbReference>
<dbReference type="GO" id="GO:0016020">
    <property type="term" value="C:membrane"/>
    <property type="evidence" value="ECO:0007669"/>
    <property type="project" value="UniProtKB-SubCell"/>
</dbReference>
<evidence type="ECO:0000256" key="2">
    <source>
        <dbReference type="ARBA" id="ARBA00010617"/>
    </source>
</evidence>
<keyword evidence="11" id="KW-1185">Reference proteome</keyword>
<evidence type="ECO:0000313" key="10">
    <source>
        <dbReference type="EnsemblMetazoa" id="G10888.11:cds"/>
    </source>
</evidence>
<reference evidence="10" key="1">
    <citation type="submission" date="2022-08" db="UniProtKB">
        <authorList>
            <consortium name="EnsemblMetazoa"/>
        </authorList>
    </citation>
    <scope>IDENTIFICATION</scope>
    <source>
        <strain evidence="10">05x7-T-G4-1.051#20</strain>
    </source>
</reference>
<dbReference type="FunFam" id="1.10.630.10:FF:000004">
    <property type="entry name" value="cytochrome P450 2D15 isoform X1"/>
    <property type="match status" value="1"/>
</dbReference>
<dbReference type="PRINTS" id="PR00463">
    <property type="entry name" value="EP450I"/>
</dbReference>
<evidence type="ECO:0000256" key="3">
    <source>
        <dbReference type="ARBA" id="ARBA00022723"/>
    </source>
</evidence>
<evidence type="ECO:0000256" key="9">
    <source>
        <dbReference type="SAM" id="Coils"/>
    </source>
</evidence>
<keyword evidence="8" id="KW-0503">Monooxygenase</keyword>
<dbReference type="InterPro" id="IPR050182">
    <property type="entry name" value="Cytochrome_P450_fam2"/>
</dbReference>